<accession>A0A3G2YSC9</accession>
<proteinExistence type="predicted"/>
<gene>
    <name evidence="2" type="ORF">3M_172</name>
</gene>
<dbReference type="SUPFAM" id="SSF46785">
    <property type="entry name" value="Winged helix' DNA-binding domain"/>
    <property type="match status" value="1"/>
</dbReference>
<dbReference type="InterPro" id="IPR036388">
    <property type="entry name" value="WH-like_DNA-bd_sf"/>
</dbReference>
<dbReference type="Pfam" id="PF09012">
    <property type="entry name" value="FeoC"/>
    <property type="match status" value="1"/>
</dbReference>
<sequence length="66" mass="7481">MTNKEKIKQYLGQHRVCSYIEIAAATGIQASMVSSLLRIMVRDGEITKENHKSPTGKQIRNSYTVR</sequence>
<protein>
    <submittedName>
        <fullName evidence="2">Putative transcriptional regulator</fullName>
    </submittedName>
</protein>
<dbReference type="Gene3D" id="1.10.10.10">
    <property type="entry name" value="Winged helix-like DNA-binding domain superfamily/Winged helix DNA-binding domain"/>
    <property type="match status" value="1"/>
</dbReference>
<reference evidence="2 3" key="1">
    <citation type="submission" date="2018-09" db="EMBL/GenBank/DDBJ databases">
        <authorList>
            <person name="Day A."/>
            <person name="Monson R.E."/>
            <person name="Salmond G.P.C."/>
        </authorList>
    </citation>
    <scope>NUCLEOTIDE SEQUENCE [LARGE SCALE GENOMIC DNA]</scope>
</reference>
<feature type="domain" description="Transcriptional regulator HTH-type FeoC" evidence="1">
    <location>
        <begin position="6"/>
        <end position="57"/>
    </location>
</feature>
<evidence type="ECO:0000313" key="2">
    <source>
        <dbReference type="EMBL" id="AYP28428.1"/>
    </source>
</evidence>
<dbReference type="InterPro" id="IPR036390">
    <property type="entry name" value="WH_DNA-bd_sf"/>
</dbReference>
<organism evidence="2 3">
    <name type="scientific">Serratia phage vB_SmaA_3M</name>
    <dbReference type="NCBI Taxonomy" id="2419930"/>
    <lineage>
        <taxon>Viruses</taxon>
        <taxon>Duplodnaviria</taxon>
        <taxon>Heunggongvirae</taxon>
        <taxon>Uroviricota</taxon>
        <taxon>Caudoviricetes</taxon>
        <taxon>Pantevenvirales</taxon>
        <taxon>Ackermannviridae</taxon>
        <taxon>Miltonvirus</taxon>
        <taxon>Miltonvirus 3M</taxon>
    </lineage>
</organism>
<evidence type="ECO:0000313" key="3">
    <source>
        <dbReference type="Proteomes" id="UP000269553"/>
    </source>
</evidence>
<keyword evidence="3" id="KW-1185">Reference proteome</keyword>
<name>A0A3G2YSC9_9CAUD</name>
<dbReference type="InterPro" id="IPR015102">
    <property type="entry name" value="Tscrpt_reg_HTH_FeoC"/>
</dbReference>
<dbReference type="Proteomes" id="UP000269553">
    <property type="component" value="Segment"/>
</dbReference>
<evidence type="ECO:0000259" key="1">
    <source>
        <dbReference type="Pfam" id="PF09012"/>
    </source>
</evidence>
<dbReference type="EMBL" id="MH929319">
    <property type="protein sequence ID" value="AYP28428.1"/>
    <property type="molecule type" value="Genomic_DNA"/>
</dbReference>